<accession>A0A2A6F8J6</accession>
<evidence type="ECO:0000256" key="3">
    <source>
        <dbReference type="ARBA" id="ARBA00023163"/>
    </source>
</evidence>
<sequence>MLMNPASSDIDTLAISALAANTRRLEQTGPFLSADWRAPLNGGKAQRTNSVAHAQFRRRSTEAADYRVEISSADAVSSRTAISDGIVAEVVQAAGRDKFEFRFRAPMHLLVVYEQGTRQDGDTFVEGLPRSKLRDFGRRLTLVPAGREYLEWHAPRTFARLMFVYLDPAKLQIPFNAGTTDVAFAAKLFFEDATLLGTALKLMRSLESPTPENRYYLEALGIVLAHELIRFHEGTPRAQPQLRGGLAAWQQRIVTAHIEAHLGEPVPLATLAQLARLSPCYFCRAFKLSFGMPPHRYLTSRRIEHAKGLLATRAHSVTDIGLTIGYSETSSFTAAFRKATGLTPSAYQRSLG</sequence>
<evidence type="ECO:0000313" key="6">
    <source>
        <dbReference type="Proteomes" id="UP000219182"/>
    </source>
</evidence>
<dbReference type="Gene3D" id="1.10.10.60">
    <property type="entry name" value="Homeodomain-like"/>
    <property type="match status" value="2"/>
</dbReference>
<dbReference type="Pfam" id="PF12833">
    <property type="entry name" value="HTH_18"/>
    <property type="match status" value="1"/>
</dbReference>
<evidence type="ECO:0000256" key="2">
    <source>
        <dbReference type="ARBA" id="ARBA00023125"/>
    </source>
</evidence>
<name>A0A2A6F8J6_9HYPH</name>
<comment type="caution">
    <text evidence="5">The sequence shown here is derived from an EMBL/GenBank/DDBJ whole genome shotgun (WGS) entry which is preliminary data.</text>
</comment>
<keyword evidence="6" id="KW-1185">Reference proteome</keyword>
<dbReference type="SMART" id="SM00342">
    <property type="entry name" value="HTH_ARAC"/>
    <property type="match status" value="1"/>
</dbReference>
<dbReference type="InterPro" id="IPR009057">
    <property type="entry name" value="Homeodomain-like_sf"/>
</dbReference>
<organism evidence="5 6">
    <name type="scientific">Mesorhizobium sanjuanii</name>
    <dbReference type="NCBI Taxonomy" id="2037900"/>
    <lineage>
        <taxon>Bacteria</taxon>
        <taxon>Pseudomonadati</taxon>
        <taxon>Pseudomonadota</taxon>
        <taxon>Alphaproteobacteria</taxon>
        <taxon>Hyphomicrobiales</taxon>
        <taxon>Phyllobacteriaceae</taxon>
        <taxon>Mesorhizobium</taxon>
    </lineage>
</organism>
<dbReference type="PANTHER" id="PTHR46796">
    <property type="entry name" value="HTH-TYPE TRANSCRIPTIONAL ACTIVATOR RHAS-RELATED"/>
    <property type="match status" value="1"/>
</dbReference>
<dbReference type="PROSITE" id="PS01124">
    <property type="entry name" value="HTH_ARAC_FAMILY_2"/>
    <property type="match status" value="1"/>
</dbReference>
<evidence type="ECO:0000256" key="1">
    <source>
        <dbReference type="ARBA" id="ARBA00023015"/>
    </source>
</evidence>
<evidence type="ECO:0000313" key="5">
    <source>
        <dbReference type="EMBL" id="PDQ18267.1"/>
    </source>
</evidence>
<dbReference type="RefSeq" id="WP_097576460.1">
    <property type="nucleotide sequence ID" value="NZ_NWQG01000197.1"/>
</dbReference>
<evidence type="ECO:0000259" key="4">
    <source>
        <dbReference type="PROSITE" id="PS01124"/>
    </source>
</evidence>
<dbReference type="PROSITE" id="PS00041">
    <property type="entry name" value="HTH_ARAC_FAMILY_1"/>
    <property type="match status" value="2"/>
</dbReference>
<keyword evidence="1" id="KW-0805">Transcription regulation</keyword>
<dbReference type="InterPro" id="IPR020449">
    <property type="entry name" value="Tscrpt_reg_AraC-type_HTH"/>
</dbReference>
<dbReference type="InterPro" id="IPR050204">
    <property type="entry name" value="AraC_XylS_family_regulators"/>
</dbReference>
<dbReference type="PANTHER" id="PTHR46796:SF6">
    <property type="entry name" value="ARAC SUBFAMILY"/>
    <property type="match status" value="1"/>
</dbReference>
<keyword evidence="3" id="KW-0804">Transcription</keyword>
<dbReference type="Proteomes" id="UP000219182">
    <property type="component" value="Unassembled WGS sequence"/>
</dbReference>
<dbReference type="GO" id="GO:0043565">
    <property type="term" value="F:sequence-specific DNA binding"/>
    <property type="evidence" value="ECO:0007669"/>
    <property type="project" value="InterPro"/>
</dbReference>
<gene>
    <name evidence="5" type="ORF">CN311_25650</name>
</gene>
<dbReference type="GO" id="GO:0003700">
    <property type="term" value="F:DNA-binding transcription factor activity"/>
    <property type="evidence" value="ECO:0007669"/>
    <property type="project" value="InterPro"/>
</dbReference>
<keyword evidence="2" id="KW-0238">DNA-binding</keyword>
<dbReference type="EMBL" id="NWQG01000197">
    <property type="protein sequence ID" value="PDQ18267.1"/>
    <property type="molecule type" value="Genomic_DNA"/>
</dbReference>
<dbReference type="SUPFAM" id="SSF46689">
    <property type="entry name" value="Homeodomain-like"/>
    <property type="match status" value="2"/>
</dbReference>
<reference evidence="5 6" key="1">
    <citation type="submission" date="2017-09" db="EMBL/GenBank/DDBJ databases">
        <title>Mesorhizobum sanjuanii sp. nov. isolated from nodules of Lotus tenuis in saline-alkaline lowlands of Flooding Pampa.</title>
        <authorList>
            <person name="Sannazzaro A.I."/>
            <person name="Torres Tejerizo G.A."/>
            <person name="Fontana F."/>
            <person name="Cumpa Velazquez L.M."/>
            <person name="Hansen L."/>
            <person name="Pistorio M."/>
            <person name="Estrella M.J."/>
        </authorList>
    </citation>
    <scope>NUCLEOTIDE SEQUENCE [LARGE SCALE GENOMIC DNA]</scope>
    <source>
        <strain evidence="5 6">BSA136</strain>
    </source>
</reference>
<proteinExistence type="predicted"/>
<feature type="domain" description="HTH araC/xylS-type" evidence="4">
    <location>
        <begin position="252"/>
        <end position="350"/>
    </location>
</feature>
<dbReference type="AlphaFoldDB" id="A0A2A6F8J6"/>
<dbReference type="PRINTS" id="PR00032">
    <property type="entry name" value="HTHARAC"/>
</dbReference>
<dbReference type="InterPro" id="IPR018060">
    <property type="entry name" value="HTH_AraC"/>
</dbReference>
<protein>
    <submittedName>
        <fullName evidence="5">AraC family transcriptional regulator</fullName>
    </submittedName>
</protein>
<dbReference type="InterPro" id="IPR018062">
    <property type="entry name" value="HTH_AraC-typ_CS"/>
</dbReference>